<proteinExistence type="predicted"/>
<keyword evidence="2" id="KW-1185">Reference proteome</keyword>
<evidence type="ECO:0000313" key="1">
    <source>
        <dbReference type="EMBL" id="CAD8128833.1"/>
    </source>
</evidence>
<dbReference type="AlphaFoldDB" id="A0A8S1RN73"/>
<name>A0A8S1RN73_9CILI</name>
<dbReference type="EMBL" id="CAJJDN010000198">
    <property type="protein sequence ID" value="CAD8128833.1"/>
    <property type="molecule type" value="Genomic_DNA"/>
</dbReference>
<sequence length="234" mass="28086">MLKPKMLENQQDFHCQNKHDSPIHLIVIDPNLDKKQRLLCSECMENFKSEDETMEFKKVIKIIEDIIEKKARSFENIYQLTVQQLQTCVKSVQELKTQFMELFDSLIRITEDWSQNLLEQVQKCNQYSFYDELKILIIKIKFNLRRQNHNLLKSVVLISHNKVKQIIKQNKINLSYILTKVISISSELINRLNKAWQHVMQQFLILQGQLWYQPKKLILKYGSLQMENQNQQKY</sequence>
<organism evidence="1 2">
    <name type="scientific">Paramecium sonneborni</name>
    <dbReference type="NCBI Taxonomy" id="65129"/>
    <lineage>
        <taxon>Eukaryota</taxon>
        <taxon>Sar</taxon>
        <taxon>Alveolata</taxon>
        <taxon>Ciliophora</taxon>
        <taxon>Intramacronucleata</taxon>
        <taxon>Oligohymenophorea</taxon>
        <taxon>Peniculida</taxon>
        <taxon>Parameciidae</taxon>
        <taxon>Paramecium</taxon>
    </lineage>
</organism>
<dbReference type="Proteomes" id="UP000692954">
    <property type="component" value="Unassembled WGS sequence"/>
</dbReference>
<evidence type="ECO:0000313" key="2">
    <source>
        <dbReference type="Proteomes" id="UP000692954"/>
    </source>
</evidence>
<dbReference type="OrthoDB" id="312293at2759"/>
<gene>
    <name evidence="1" type="ORF">PSON_ATCC_30995.1.T1980005</name>
</gene>
<reference evidence="1" key="1">
    <citation type="submission" date="2021-01" db="EMBL/GenBank/DDBJ databases">
        <authorList>
            <consortium name="Genoscope - CEA"/>
            <person name="William W."/>
        </authorList>
    </citation>
    <scope>NUCLEOTIDE SEQUENCE</scope>
</reference>
<accession>A0A8S1RN73</accession>
<comment type="caution">
    <text evidence="1">The sequence shown here is derived from an EMBL/GenBank/DDBJ whole genome shotgun (WGS) entry which is preliminary data.</text>
</comment>
<protein>
    <submittedName>
        <fullName evidence="1">Uncharacterized protein</fullName>
    </submittedName>
</protein>